<protein>
    <recommendedName>
        <fullName evidence="3">Pyridoxamine 5'-phosphate oxidase family protein</fullName>
    </recommendedName>
</protein>
<dbReference type="AlphaFoldDB" id="A0A3N6M2G1"/>
<organism evidence="1 2">
    <name type="scientific">Natrarchaeobius chitinivorans</name>
    <dbReference type="NCBI Taxonomy" id="1679083"/>
    <lineage>
        <taxon>Archaea</taxon>
        <taxon>Methanobacteriati</taxon>
        <taxon>Methanobacteriota</taxon>
        <taxon>Stenosarchaea group</taxon>
        <taxon>Halobacteria</taxon>
        <taxon>Halobacteriales</taxon>
        <taxon>Natrialbaceae</taxon>
        <taxon>Natrarchaeobius</taxon>
    </lineage>
</organism>
<evidence type="ECO:0008006" key="3">
    <source>
        <dbReference type="Google" id="ProtNLM"/>
    </source>
</evidence>
<dbReference type="InterPro" id="IPR012349">
    <property type="entry name" value="Split_barrel_FMN-bd"/>
</dbReference>
<sequence>MATDPTTAPVASMSTRAIDSFLEERGFGTIAFGSEEGGYAVPMSFGYDRSNQRCLFQFISHDDSRKQAYLERSNRVSLSVYEWNGIDDWRSVVLHGSLSELPEDEHHAAAVTFAANATPISLGIFPGPANELSFSWHELRISEKTGRRANPVANTLEESPE</sequence>
<keyword evidence="2" id="KW-1185">Reference proteome</keyword>
<dbReference type="Proteomes" id="UP000281431">
    <property type="component" value="Unassembled WGS sequence"/>
</dbReference>
<reference evidence="1 2" key="1">
    <citation type="submission" date="2018-10" db="EMBL/GenBank/DDBJ databases">
        <title>Natrarchaeobius chitinivorans gen. nov., sp. nov., and Natrarchaeobius haloalkaliphilus sp. nov., alkaliphilic, chitin-utilizing haloarchaea from hypersaline alkaline lakes.</title>
        <authorList>
            <person name="Sorokin D.Y."/>
            <person name="Elcheninov A.G."/>
            <person name="Kostrikina N.A."/>
            <person name="Bale N.J."/>
            <person name="Sinninghe Damste J.S."/>
            <person name="Khijniak T.V."/>
            <person name="Kublanov I.V."/>
            <person name="Toshchakov S.V."/>
        </authorList>
    </citation>
    <scope>NUCLEOTIDE SEQUENCE [LARGE SCALE GENOMIC DNA]</scope>
    <source>
        <strain evidence="1 2">AArcht7</strain>
    </source>
</reference>
<comment type="caution">
    <text evidence="1">The sequence shown here is derived from an EMBL/GenBank/DDBJ whole genome shotgun (WGS) entry which is preliminary data.</text>
</comment>
<dbReference type="Pfam" id="PF12900">
    <property type="entry name" value="Pyridox_ox_2"/>
    <property type="match status" value="1"/>
</dbReference>
<dbReference type="EMBL" id="REFZ01000018">
    <property type="protein sequence ID" value="RQG97588.1"/>
    <property type="molecule type" value="Genomic_DNA"/>
</dbReference>
<name>A0A3N6M2G1_NATCH</name>
<evidence type="ECO:0000313" key="1">
    <source>
        <dbReference type="EMBL" id="RQG97588.1"/>
    </source>
</evidence>
<dbReference type="Gene3D" id="2.30.110.10">
    <property type="entry name" value="Electron Transport, Fmn-binding Protein, Chain A"/>
    <property type="match status" value="1"/>
</dbReference>
<evidence type="ECO:0000313" key="2">
    <source>
        <dbReference type="Proteomes" id="UP000281431"/>
    </source>
</evidence>
<gene>
    <name evidence="1" type="ORF">EA472_18795</name>
</gene>
<dbReference type="SUPFAM" id="SSF50475">
    <property type="entry name" value="FMN-binding split barrel"/>
    <property type="match status" value="1"/>
</dbReference>
<dbReference type="OrthoDB" id="953at2157"/>
<accession>A0A3N6M2G1</accession>
<dbReference type="InterPro" id="IPR024747">
    <property type="entry name" value="Pyridox_Oxase-rel"/>
</dbReference>
<proteinExistence type="predicted"/>